<comment type="catalytic activity">
    <reaction evidence="13">
        <text>5-amino-6-(5-phospho-D-ribitylamino)uracil + NADP(+) = 5-amino-6-(5-phospho-D-ribosylamino)uracil + NADPH + H(+)</text>
        <dbReference type="Rhea" id="RHEA:17845"/>
        <dbReference type="ChEBI" id="CHEBI:15378"/>
        <dbReference type="ChEBI" id="CHEBI:57783"/>
        <dbReference type="ChEBI" id="CHEBI:58349"/>
        <dbReference type="ChEBI" id="CHEBI:58421"/>
        <dbReference type="ChEBI" id="CHEBI:58453"/>
        <dbReference type="EC" id="1.1.1.193"/>
    </reaction>
</comment>
<evidence type="ECO:0000256" key="14">
    <source>
        <dbReference type="PIRSR" id="PIRSR006769-1"/>
    </source>
</evidence>
<evidence type="ECO:0000256" key="10">
    <source>
        <dbReference type="ARBA" id="ARBA00022857"/>
    </source>
</evidence>
<keyword evidence="11 13" id="KW-0560">Oxidoreductase</keyword>
<keyword evidence="12" id="KW-0511">Multifunctional enzyme</keyword>
<evidence type="ECO:0000313" key="19">
    <source>
        <dbReference type="Proteomes" id="UP000463939"/>
    </source>
</evidence>
<dbReference type="PANTHER" id="PTHR38011:SF7">
    <property type="entry name" value="2,5-DIAMINO-6-RIBOSYLAMINO-4(3H)-PYRIMIDINONE 5'-PHOSPHATE REDUCTASE"/>
    <property type="match status" value="1"/>
</dbReference>
<evidence type="ECO:0000259" key="17">
    <source>
        <dbReference type="PROSITE" id="PS51747"/>
    </source>
</evidence>
<name>A0A809S3W0_9PROT</name>
<dbReference type="InterPro" id="IPR004794">
    <property type="entry name" value="Eubact_RibD"/>
</dbReference>
<evidence type="ECO:0000256" key="12">
    <source>
        <dbReference type="ARBA" id="ARBA00023268"/>
    </source>
</evidence>
<comment type="similarity">
    <text evidence="5 13">In the C-terminal section; belongs to the HTP reductase family.</text>
</comment>
<gene>
    <name evidence="18" type="primary">ribD</name>
    <name evidence="18" type="ORF">SFSGTM_22360</name>
</gene>
<evidence type="ECO:0000256" key="6">
    <source>
        <dbReference type="ARBA" id="ARBA00022619"/>
    </source>
</evidence>
<feature type="domain" description="CMP/dCMP-type deaminase" evidence="17">
    <location>
        <begin position="4"/>
        <end position="126"/>
    </location>
</feature>
<comment type="function">
    <text evidence="1 13">Converts 2,5-diamino-6-(ribosylamino)-4(3h)-pyrimidinone 5'-phosphate into 5-amino-6-(ribosylamino)-2,4(1h,3h)-pyrimidinedione 5'-phosphate.</text>
</comment>
<dbReference type="SUPFAM" id="SSF53927">
    <property type="entry name" value="Cytidine deaminase-like"/>
    <property type="match status" value="1"/>
</dbReference>
<evidence type="ECO:0000256" key="16">
    <source>
        <dbReference type="PIRSR" id="PIRSR006769-3"/>
    </source>
</evidence>
<dbReference type="PROSITE" id="PS00903">
    <property type="entry name" value="CYT_DCMP_DEAMINASES_1"/>
    <property type="match status" value="1"/>
</dbReference>
<dbReference type="InterPro" id="IPR050765">
    <property type="entry name" value="Riboflavin_Biosynth_HTPR"/>
</dbReference>
<dbReference type="PANTHER" id="PTHR38011">
    <property type="entry name" value="DIHYDROFOLATE REDUCTASE FAMILY PROTEIN (AFU_ORTHOLOGUE AFUA_8G06820)"/>
    <property type="match status" value="1"/>
</dbReference>
<evidence type="ECO:0000256" key="5">
    <source>
        <dbReference type="ARBA" id="ARBA00007417"/>
    </source>
</evidence>
<feature type="binding site" evidence="16">
    <location>
        <position position="78"/>
    </location>
    <ligand>
        <name>Zn(2+)</name>
        <dbReference type="ChEBI" id="CHEBI:29105"/>
        <note>catalytic</note>
    </ligand>
</feature>
<dbReference type="PIRSF" id="PIRSF006769">
    <property type="entry name" value="RibD"/>
    <property type="match status" value="1"/>
</dbReference>
<feature type="binding site" evidence="15">
    <location>
        <position position="210"/>
    </location>
    <ligand>
        <name>substrate</name>
    </ligand>
</feature>
<feature type="binding site" evidence="15">
    <location>
        <position position="157"/>
    </location>
    <ligand>
        <name>NADP(+)</name>
        <dbReference type="ChEBI" id="CHEBI:58349"/>
    </ligand>
</feature>
<feature type="binding site" evidence="16">
    <location>
        <position position="87"/>
    </location>
    <ligand>
        <name>Zn(2+)</name>
        <dbReference type="ChEBI" id="CHEBI:29105"/>
        <note>catalytic</note>
    </ligand>
</feature>
<dbReference type="GO" id="GO:0008703">
    <property type="term" value="F:5-amino-6-(5-phosphoribosylamino)uracil reductase activity"/>
    <property type="evidence" value="ECO:0007669"/>
    <property type="project" value="UniProtKB-EC"/>
</dbReference>
<evidence type="ECO:0000256" key="7">
    <source>
        <dbReference type="ARBA" id="ARBA00022723"/>
    </source>
</evidence>
<comment type="cofactor">
    <cofactor evidence="13 16">
        <name>Zn(2+)</name>
        <dbReference type="ChEBI" id="CHEBI:29105"/>
    </cofactor>
    <text evidence="13 16">Binds 1 zinc ion.</text>
</comment>
<keyword evidence="6 13" id="KW-0686">Riboflavin biosynthesis</keyword>
<feature type="binding site" evidence="15">
    <location>
        <position position="171"/>
    </location>
    <ligand>
        <name>substrate</name>
    </ligand>
</feature>
<keyword evidence="9 13" id="KW-0862">Zinc</keyword>
<dbReference type="InterPro" id="IPR016193">
    <property type="entry name" value="Cytidine_deaminase-like"/>
</dbReference>
<dbReference type="PROSITE" id="PS51747">
    <property type="entry name" value="CYT_DCMP_DEAMINASES_2"/>
    <property type="match status" value="1"/>
</dbReference>
<feature type="active site" description="Proton donor" evidence="14">
    <location>
        <position position="55"/>
    </location>
</feature>
<dbReference type="UniPathway" id="UPA00275">
    <property type="reaction ID" value="UER00401"/>
</dbReference>
<keyword evidence="10 13" id="KW-0521">NADP</keyword>
<dbReference type="FunFam" id="3.40.140.10:FF:000025">
    <property type="entry name" value="Riboflavin biosynthesis protein RibD"/>
    <property type="match status" value="1"/>
</dbReference>
<dbReference type="InterPro" id="IPR016192">
    <property type="entry name" value="APOBEC/CMP_deaminase_Zn-bd"/>
</dbReference>
<feature type="binding site" evidence="15">
    <location>
        <begin position="295"/>
        <end position="301"/>
    </location>
    <ligand>
        <name>NADP(+)</name>
        <dbReference type="ChEBI" id="CHEBI:58349"/>
    </ligand>
</feature>
<feature type="binding site" evidence="15">
    <location>
        <position position="207"/>
    </location>
    <ligand>
        <name>substrate</name>
    </ligand>
</feature>
<dbReference type="InterPro" id="IPR024072">
    <property type="entry name" value="DHFR-like_dom_sf"/>
</dbReference>
<dbReference type="KEGG" id="sniv:SFSGTM_22360"/>
<evidence type="ECO:0000256" key="8">
    <source>
        <dbReference type="ARBA" id="ARBA00022801"/>
    </source>
</evidence>
<dbReference type="Pfam" id="PF00383">
    <property type="entry name" value="dCMP_cyt_deam_1"/>
    <property type="match status" value="1"/>
</dbReference>
<keyword evidence="19" id="KW-1185">Reference proteome</keyword>
<dbReference type="InterPro" id="IPR002734">
    <property type="entry name" value="RibDG_C"/>
</dbReference>
<keyword evidence="8 13" id="KW-0378">Hydrolase</keyword>
<dbReference type="GO" id="GO:0009231">
    <property type="term" value="P:riboflavin biosynthetic process"/>
    <property type="evidence" value="ECO:0007669"/>
    <property type="project" value="UniProtKB-UniPathway"/>
</dbReference>
<dbReference type="AlphaFoldDB" id="A0A809S3W0"/>
<dbReference type="GO" id="GO:0008270">
    <property type="term" value="F:zinc ion binding"/>
    <property type="evidence" value="ECO:0007669"/>
    <property type="project" value="InterPro"/>
</dbReference>
<feature type="binding site" evidence="15">
    <location>
        <position position="187"/>
    </location>
    <ligand>
        <name>substrate</name>
    </ligand>
</feature>
<feature type="binding site" evidence="15">
    <location>
        <position position="225"/>
    </location>
    <ligand>
        <name>NADP(+)</name>
        <dbReference type="ChEBI" id="CHEBI:58349"/>
    </ligand>
</feature>
<organism evidence="18 19">
    <name type="scientific">Sulfuriferula nivalis</name>
    <dbReference type="NCBI Taxonomy" id="2675298"/>
    <lineage>
        <taxon>Bacteria</taxon>
        <taxon>Pseudomonadati</taxon>
        <taxon>Pseudomonadota</taxon>
        <taxon>Betaproteobacteria</taxon>
        <taxon>Nitrosomonadales</taxon>
        <taxon>Sulfuricellaceae</taxon>
        <taxon>Sulfuriferula</taxon>
    </lineage>
</organism>
<evidence type="ECO:0000256" key="1">
    <source>
        <dbReference type="ARBA" id="ARBA00002151"/>
    </source>
</evidence>
<dbReference type="Proteomes" id="UP000463939">
    <property type="component" value="Chromosome"/>
</dbReference>
<dbReference type="Gene3D" id="3.40.140.10">
    <property type="entry name" value="Cytidine Deaminase, domain 2"/>
    <property type="match status" value="1"/>
</dbReference>
<dbReference type="NCBIfam" id="TIGR00227">
    <property type="entry name" value="ribD_Cterm"/>
    <property type="match status" value="1"/>
</dbReference>
<evidence type="ECO:0000313" key="18">
    <source>
        <dbReference type="EMBL" id="BBP01528.1"/>
    </source>
</evidence>
<evidence type="ECO:0000256" key="11">
    <source>
        <dbReference type="ARBA" id="ARBA00023002"/>
    </source>
</evidence>
<dbReference type="InterPro" id="IPR011549">
    <property type="entry name" value="RibD_C"/>
</dbReference>
<dbReference type="InterPro" id="IPR002125">
    <property type="entry name" value="CMP_dCMP_dom"/>
</dbReference>
<dbReference type="CDD" id="cd01284">
    <property type="entry name" value="Riboflavin_deaminase-reductase"/>
    <property type="match status" value="1"/>
</dbReference>
<accession>A0A809S3W0</accession>
<dbReference type="GO" id="GO:0008835">
    <property type="term" value="F:diaminohydroxyphosphoribosylaminopyrimidine deaminase activity"/>
    <property type="evidence" value="ECO:0007669"/>
    <property type="project" value="UniProtKB-EC"/>
</dbReference>
<comment type="catalytic activity">
    <reaction evidence="13">
        <text>2,5-diamino-6-hydroxy-4-(5-phosphoribosylamino)-pyrimidine + H2O + H(+) = 5-amino-6-(5-phospho-D-ribosylamino)uracil + NH4(+)</text>
        <dbReference type="Rhea" id="RHEA:21868"/>
        <dbReference type="ChEBI" id="CHEBI:15377"/>
        <dbReference type="ChEBI" id="CHEBI:15378"/>
        <dbReference type="ChEBI" id="CHEBI:28938"/>
        <dbReference type="ChEBI" id="CHEBI:58453"/>
        <dbReference type="ChEBI" id="CHEBI:58614"/>
        <dbReference type="EC" id="3.5.4.26"/>
    </reaction>
</comment>
<keyword evidence="7 13" id="KW-0479">Metal-binding</keyword>
<comment type="pathway">
    <text evidence="2 13">Cofactor biosynthesis; riboflavin biosynthesis; 5-amino-6-(D-ribitylamino)uracil from GTP: step 2/4.</text>
</comment>
<feature type="binding site" evidence="15">
    <location>
        <position position="199"/>
    </location>
    <ligand>
        <name>NADP(+)</name>
        <dbReference type="ChEBI" id="CHEBI:58349"/>
    </ligand>
</feature>
<sequence>MWTSADYSYMAHALQLAERGLNTTSPNPRVGCVIVNHGRIVGEGWHQRAGEAHAEVHALLAAGEHARGATAYVTLEPCSHFGRTPPCADALIHAGVSRVIAAMQDPNPQVAGNGLARLQAAGIATSSGLLEAQAQQLNRGFIQRMTLKRPWITLKTAASLDGKTALSSGESKWITGGPARLDVHRLRARSCAILTGIGTVLADDPSLNVRDIATTRQPLKIIVDSQLRTPLHATILKQPGTIIAHNCTDMSRQTALIATGAELIHVVDETPQINLPALMVFLAQRGINEIMTEAGAILNAALIQADLVDEWVMYVAPTLLGNDARGLFALPQPDNMAARRKLNLTDTRLIGTDLRITAQFTRD</sequence>
<feature type="binding site" evidence="16">
    <location>
        <position position="53"/>
    </location>
    <ligand>
        <name>Zn(2+)</name>
        <dbReference type="ChEBI" id="CHEBI:29105"/>
        <note>catalytic</note>
    </ligand>
</feature>
<evidence type="ECO:0000256" key="3">
    <source>
        <dbReference type="ARBA" id="ARBA00004910"/>
    </source>
</evidence>
<evidence type="ECO:0000256" key="4">
    <source>
        <dbReference type="ARBA" id="ARBA00005259"/>
    </source>
</evidence>
<comment type="pathway">
    <text evidence="3 13">Cofactor biosynthesis; riboflavin biosynthesis; 5-amino-6-(D-ribitylamino)uracil from GTP: step 3/4.</text>
</comment>
<evidence type="ECO:0000256" key="2">
    <source>
        <dbReference type="ARBA" id="ARBA00004882"/>
    </source>
</evidence>
<comment type="similarity">
    <text evidence="4 13">In the N-terminal section; belongs to the cytidine and deoxycytidylate deaminase family.</text>
</comment>
<dbReference type="Pfam" id="PF01872">
    <property type="entry name" value="RibD_C"/>
    <property type="match status" value="1"/>
</dbReference>
<evidence type="ECO:0000256" key="15">
    <source>
        <dbReference type="PIRSR" id="PIRSR006769-2"/>
    </source>
</evidence>
<evidence type="ECO:0000256" key="13">
    <source>
        <dbReference type="PIRNR" id="PIRNR006769"/>
    </source>
</evidence>
<dbReference type="EC" id="3.5.4.26" evidence="13"/>
<dbReference type="RefSeq" id="WP_162085297.1">
    <property type="nucleotide sequence ID" value="NZ_AP021881.1"/>
</dbReference>
<dbReference type="GO" id="GO:0050661">
    <property type="term" value="F:NADP binding"/>
    <property type="evidence" value="ECO:0007669"/>
    <property type="project" value="InterPro"/>
</dbReference>
<feature type="binding site" evidence="15">
    <location>
        <position position="173"/>
    </location>
    <ligand>
        <name>NADP(+)</name>
        <dbReference type="ChEBI" id="CHEBI:58349"/>
    </ligand>
</feature>
<dbReference type="EMBL" id="AP021881">
    <property type="protein sequence ID" value="BBP01528.1"/>
    <property type="molecule type" value="Genomic_DNA"/>
</dbReference>
<dbReference type="NCBIfam" id="TIGR00326">
    <property type="entry name" value="eubact_ribD"/>
    <property type="match status" value="1"/>
</dbReference>
<evidence type="ECO:0000256" key="9">
    <source>
        <dbReference type="ARBA" id="ARBA00022833"/>
    </source>
</evidence>
<dbReference type="EC" id="1.1.1.193" evidence="13"/>
<reference evidence="19" key="1">
    <citation type="submission" date="2019-11" db="EMBL/GenBank/DDBJ databases">
        <title>Isolation and characterization of a novel species in the genus Sulfuriferula.</title>
        <authorList>
            <person name="Mochizuki J."/>
            <person name="Kojima H."/>
            <person name="Fukui M."/>
        </authorList>
    </citation>
    <scope>NUCLEOTIDE SEQUENCE [LARGE SCALE GENOMIC DNA]</scope>
    <source>
        <strain evidence="19">SGTM</strain>
    </source>
</reference>
<feature type="binding site" evidence="15">
    <location>
        <position position="203"/>
    </location>
    <ligand>
        <name>substrate</name>
    </ligand>
</feature>
<feature type="binding site" evidence="15">
    <location>
        <position position="293"/>
    </location>
    <ligand>
        <name>substrate</name>
    </ligand>
</feature>
<proteinExistence type="inferred from homology"/>
<dbReference type="SUPFAM" id="SSF53597">
    <property type="entry name" value="Dihydrofolate reductase-like"/>
    <property type="match status" value="1"/>
</dbReference>
<protein>
    <recommendedName>
        <fullName evidence="13">Riboflavin biosynthesis protein RibD</fullName>
    </recommendedName>
    <domain>
        <recommendedName>
            <fullName evidence="13">Diaminohydroxyphosphoribosylaminopyrimidine deaminase</fullName>
            <shortName evidence="13">DRAP deaminase</shortName>
            <ecNumber evidence="13">3.5.4.26</ecNumber>
        </recommendedName>
        <alternativeName>
            <fullName evidence="13">Riboflavin-specific deaminase</fullName>
        </alternativeName>
    </domain>
    <domain>
        <recommendedName>
            <fullName evidence="13">5-amino-6-(5-phosphoribosylamino)uracil reductase</fullName>
            <ecNumber evidence="13">1.1.1.193</ecNumber>
        </recommendedName>
        <alternativeName>
            <fullName evidence="13">HTP reductase</fullName>
        </alternativeName>
    </domain>
</protein>
<dbReference type="Gene3D" id="3.40.430.10">
    <property type="entry name" value="Dihydrofolate Reductase, subunit A"/>
    <property type="match status" value="1"/>
</dbReference>